<evidence type="ECO:0000256" key="2">
    <source>
        <dbReference type="ARBA" id="ARBA00008610"/>
    </source>
</evidence>
<dbReference type="Proteomes" id="UP000824105">
    <property type="component" value="Unassembled WGS sequence"/>
</dbReference>
<dbReference type="PROSITE" id="PS51257">
    <property type="entry name" value="PROKAR_LIPOPROTEIN"/>
    <property type="match status" value="1"/>
</dbReference>
<dbReference type="InterPro" id="IPR050957">
    <property type="entry name" value="BMP_lipoprotein"/>
</dbReference>
<dbReference type="GO" id="GO:0005886">
    <property type="term" value="C:plasma membrane"/>
    <property type="evidence" value="ECO:0007669"/>
    <property type="project" value="UniProtKB-SubCell"/>
</dbReference>
<evidence type="ECO:0000256" key="5">
    <source>
        <dbReference type="ARBA" id="ARBA00023136"/>
    </source>
</evidence>
<dbReference type="InterPro" id="IPR003760">
    <property type="entry name" value="PnrA-like"/>
</dbReference>
<evidence type="ECO:0000313" key="10">
    <source>
        <dbReference type="Proteomes" id="UP000824105"/>
    </source>
</evidence>
<evidence type="ECO:0000313" key="9">
    <source>
        <dbReference type="EMBL" id="HIZ62430.1"/>
    </source>
</evidence>
<feature type="domain" description="ABC transporter substrate-binding protein PnrA-like" evidence="8">
    <location>
        <begin position="69"/>
        <end position="335"/>
    </location>
</feature>
<reference evidence="9" key="2">
    <citation type="submission" date="2021-04" db="EMBL/GenBank/DDBJ databases">
        <authorList>
            <person name="Gilroy R."/>
        </authorList>
    </citation>
    <scope>NUCLEOTIDE SEQUENCE</scope>
    <source>
        <strain evidence="9">CHK188-11489</strain>
    </source>
</reference>
<comment type="subcellular location">
    <subcellularLocation>
        <location evidence="1">Cell membrane</location>
        <topology evidence="1">Lipid-anchor</topology>
    </subcellularLocation>
</comment>
<dbReference type="SUPFAM" id="SSF53822">
    <property type="entry name" value="Periplasmic binding protein-like I"/>
    <property type="match status" value="1"/>
</dbReference>
<proteinExistence type="inferred from homology"/>
<keyword evidence="3" id="KW-1003">Cell membrane</keyword>
<evidence type="ECO:0000256" key="1">
    <source>
        <dbReference type="ARBA" id="ARBA00004193"/>
    </source>
</evidence>
<keyword evidence="6" id="KW-0449">Lipoprotein</keyword>
<protein>
    <submittedName>
        <fullName evidence="9">BMP family ABC transporter substrate-binding protein</fullName>
    </submittedName>
</protein>
<organism evidence="9 10">
    <name type="scientific">Candidatus Gemmiger avistercoris</name>
    <dbReference type="NCBI Taxonomy" id="2838606"/>
    <lineage>
        <taxon>Bacteria</taxon>
        <taxon>Bacillati</taxon>
        <taxon>Bacillota</taxon>
        <taxon>Clostridia</taxon>
        <taxon>Eubacteriales</taxon>
        <taxon>Gemmiger</taxon>
    </lineage>
</organism>
<name>A0A9D2FKP7_9FIRM</name>
<dbReference type="PANTHER" id="PTHR34296">
    <property type="entry name" value="TRANSCRIPTIONAL ACTIVATOR PROTEIN MED"/>
    <property type="match status" value="1"/>
</dbReference>
<evidence type="ECO:0000256" key="6">
    <source>
        <dbReference type="ARBA" id="ARBA00023288"/>
    </source>
</evidence>
<evidence type="ECO:0000256" key="3">
    <source>
        <dbReference type="ARBA" id="ARBA00022475"/>
    </source>
</evidence>
<evidence type="ECO:0000256" key="4">
    <source>
        <dbReference type="ARBA" id="ARBA00022729"/>
    </source>
</evidence>
<accession>A0A9D2FKP7</accession>
<evidence type="ECO:0000259" key="8">
    <source>
        <dbReference type="Pfam" id="PF02608"/>
    </source>
</evidence>
<dbReference type="PANTHER" id="PTHR34296:SF2">
    <property type="entry name" value="ABC TRANSPORTER GUANOSINE-BINDING PROTEIN NUPN"/>
    <property type="match status" value="1"/>
</dbReference>
<gene>
    <name evidence="9" type="ORF">H9724_06660</name>
</gene>
<comment type="similarity">
    <text evidence="2">Belongs to the BMP lipoprotein family.</text>
</comment>
<dbReference type="EMBL" id="DXBF01000054">
    <property type="protein sequence ID" value="HIZ62430.1"/>
    <property type="molecule type" value="Genomic_DNA"/>
</dbReference>
<dbReference type="InterPro" id="IPR028082">
    <property type="entry name" value="Peripla_BP_I"/>
</dbReference>
<comment type="caution">
    <text evidence="9">The sequence shown here is derived from an EMBL/GenBank/DDBJ whole genome shotgun (WGS) entry which is preliminary data.</text>
</comment>
<feature type="chain" id="PRO_5039396215" evidence="7">
    <location>
        <begin position="22"/>
        <end position="384"/>
    </location>
</feature>
<sequence>MKKMIALFLTMLLLAALSACAPQAESGTEDTFTVPSDDASYVYTPAEDAEPLPGGATIALAAESGALESGPEALLWQGIQTFASQFGYTAQSYPYGASGAASAEEALRQAAESGAALVVCRGEEMALALFEIQANYPGVSYLLFDDEPHNADYTSYAMESSVHSVLFREEEAGYLAGYASVAEGYTGLGFVGTEEVPGIVRYCTGFLQGAQAAAQRQGEEVSMRIWFTGDIGDAGVVTSRMVEWYNNGTGVILASGGQLMQSAVEAVNQTGARAFATDWDQNALGERVLGSAVKCYNTAVQRQLYKFFSGGAAWDQQDAGQTERLGYTDGSVALAATTWRFNDFSERDYERLYEQLRNSELEVTAYSDLDTLPETPAVTVEIQN</sequence>
<keyword evidence="5" id="KW-0472">Membrane</keyword>
<dbReference type="Gene3D" id="3.40.50.2300">
    <property type="match status" value="2"/>
</dbReference>
<feature type="signal peptide" evidence="7">
    <location>
        <begin position="1"/>
        <end position="21"/>
    </location>
</feature>
<dbReference type="AlphaFoldDB" id="A0A9D2FKP7"/>
<dbReference type="Pfam" id="PF02608">
    <property type="entry name" value="Bmp"/>
    <property type="match status" value="1"/>
</dbReference>
<evidence type="ECO:0000256" key="7">
    <source>
        <dbReference type="SAM" id="SignalP"/>
    </source>
</evidence>
<reference evidence="9" key="1">
    <citation type="journal article" date="2021" name="PeerJ">
        <title>Extensive microbial diversity within the chicken gut microbiome revealed by metagenomics and culture.</title>
        <authorList>
            <person name="Gilroy R."/>
            <person name="Ravi A."/>
            <person name="Getino M."/>
            <person name="Pursley I."/>
            <person name="Horton D.L."/>
            <person name="Alikhan N.F."/>
            <person name="Baker D."/>
            <person name="Gharbi K."/>
            <person name="Hall N."/>
            <person name="Watson M."/>
            <person name="Adriaenssens E.M."/>
            <person name="Foster-Nyarko E."/>
            <person name="Jarju S."/>
            <person name="Secka A."/>
            <person name="Antonio M."/>
            <person name="Oren A."/>
            <person name="Chaudhuri R.R."/>
            <person name="La Ragione R."/>
            <person name="Hildebrand F."/>
            <person name="Pallen M.J."/>
        </authorList>
    </citation>
    <scope>NUCLEOTIDE SEQUENCE</scope>
    <source>
        <strain evidence="9">CHK188-11489</strain>
    </source>
</reference>
<keyword evidence="4 7" id="KW-0732">Signal</keyword>